<dbReference type="Pfam" id="PF10118">
    <property type="entry name" value="Metal_hydrol"/>
    <property type="match status" value="1"/>
</dbReference>
<evidence type="ECO:0000313" key="2">
    <source>
        <dbReference type="Proteomes" id="UP000487268"/>
    </source>
</evidence>
<dbReference type="EMBL" id="WEGH01000003">
    <property type="protein sequence ID" value="MQY07458.1"/>
    <property type="molecule type" value="Genomic_DNA"/>
</dbReference>
<comment type="caution">
    <text evidence="1">The sequence shown here is derived from an EMBL/GenBank/DDBJ whole genome shotgun (WGS) entry which is preliminary data.</text>
</comment>
<dbReference type="PIRSF" id="PIRSF007580">
    <property type="entry name" value="UCP07580"/>
    <property type="match status" value="1"/>
</dbReference>
<proteinExistence type="predicted"/>
<gene>
    <name evidence="1" type="ORF">ACRB68_55580</name>
</gene>
<keyword evidence="2" id="KW-1185">Reference proteome</keyword>
<dbReference type="Proteomes" id="UP000487268">
    <property type="component" value="Unassembled WGS sequence"/>
</dbReference>
<accession>A0A7K0C1X4</accession>
<evidence type="ECO:0008006" key="3">
    <source>
        <dbReference type="Google" id="ProtNLM"/>
    </source>
</evidence>
<protein>
    <recommendedName>
        <fullName evidence="3">Metal-dependent hydrolase</fullName>
    </recommendedName>
</protein>
<evidence type="ECO:0000313" key="1">
    <source>
        <dbReference type="EMBL" id="MQY07458.1"/>
    </source>
</evidence>
<reference evidence="1 2" key="1">
    <citation type="submission" date="2019-10" db="EMBL/GenBank/DDBJ databases">
        <title>Actinomadura rubteroloni sp. nov. and Actinomadura macrotermitis sp. nov., isolated from the gut of fungus growing-termite Macrotermes natalensis.</title>
        <authorList>
            <person name="Benndorf R."/>
            <person name="Martin K."/>
            <person name="Kuefner M."/>
            <person name="De Beer W."/>
            <person name="Kaster A.-K."/>
            <person name="Vollmers J."/>
            <person name="Poulsen M."/>
            <person name="Beemelmanns C."/>
        </authorList>
    </citation>
    <scope>NUCLEOTIDE SEQUENCE [LARGE SCALE GENOMIC DNA]</scope>
    <source>
        <strain evidence="1 2">RB68</strain>
    </source>
</reference>
<dbReference type="RefSeq" id="WP_153537249.1">
    <property type="nucleotide sequence ID" value="NZ_WEGH01000003.1"/>
</dbReference>
<dbReference type="PANTHER" id="PTHR39456">
    <property type="entry name" value="METAL-DEPENDENT HYDROLASE"/>
    <property type="match status" value="1"/>
</dbReference>
<dbReference type="AlphaFoldDB" id="A0A7K0C1X4"/>
<dbReference type="PANTHER" id="PTHR39456:SF1">
    <property type="entry name" value="METAL-DEPENDENT HYDROLASE"/>
    <property type="match status" value="1"/>
</dbReference>
<organism evidence="1 2">
    <name type="scientific">Actinomadura macrotermitis</name>
    <dbReference type="NCBI Taxonomy" id="2585200"/>
    <lineage>
        <taxon>Bacteria</taxon>
        <taxon>Bacillati</taxon>
        <taxon>Actinomycetota</taxon>
        <taxon>Actinomycetes</taxon>
        <taxon>Streptosporangiales</taxon>
        <taxon>Thermomonosporaceae</taxon>
        <taxon>Actinomadura</taxon>
    </lineage>
</organism>
<dbReference type="OrthoDB" id="4760165at2"/>
<sequence>MSHAAARPRPLIRPRSVRTRRIAFDYPAETLPRHYVSGDLVMSHVVSVLSSFFPEGEDFFIRTVRNYRDRITDPELKEQVAGFIGQEVTHGREHRAFNRRLAALGYPTRNIDRRLHHGLRFGERVLPKAVQLAVTAALEHYTATLAEVLLTDPEAQALFDVDEVRSMLQWHALEESEHKSVAFDVFQTVSGDQALRIWVMRFTTAGFLAATVGNTIFSMLLDRATYDGPRLAESLRRLRHSPWLKPEVARRIRDYNRPGFHPDDHDNTALIEEWKNRLFGEEGALADRTKGPA</sequence>
<name>A0A7K0C1X4_9ACTN</name>
<dbReference type="InterPro" id="IPR016516">
    <property type="entry name" value="UCP07580"/>
</dbReference>